<dbReference type="Proteomes" id="UP000290218">
    <property type="component" value="Unassembled WGS sequence"/>
</dbReference>
<dbReference type="PANTHER" id="PTHR34595:SF7">
    <property type="entry name" value="SLL1039 PROTEIN"/>
    <property type="match status" value="1"/>
</dbReference>
<dbReference type="Pfam" id="PF14403">
    <property type="entry name" value="CP_ATPgrasp_2"/>
    <property type="match status" value="1"/>
</dbReference>
<dbReference type="EMBL" id="SDHX01000002">
    <property type="protein sequence ID" value="RXK53885.1"/>
    <property type="molecule type" value="Genomic_DNA"/>
</dbReference>
<name>A0A4Q1C667_9BACT</name>
<dbReference type="InterPro" id="IPR051680">
    <property type="entry name" value="ATP-dep_Glu-Cys_Ligase-2"/>
</dbReference>
<gene>
    <name evidence="2" type="ORF">ESB00_15750</name>
</gene>
<dbReference type="SUPFAM" id="SSF56059">
    <property type="entry name" value="Glutathione synthetase ATP-binding domain-like"/>
    <property type="match status" value="1"/>
</dbReference>
<dbReference type="InterPro" id="IPR025841">
    <property type="entry name" value="CP_ATPgrasp_2"/>
</dbReference>
<accession>A0A4Q1C667</accession>
<dbReference type="PANTHER" id="PTHR34595">
    <property type="entry name" value="BLR5612 PROTEIN"/>
    <property type="match status" value="1"/>
</dbReference>
<dbReference type="InterPro" id="IPR016450">
    <property type="entry name" value="UCP005522"/>
</dbReference>
<sequence>MPSMSSRKPASSPLAELPEPFRKYDVGNFFDEMLQADGQVRPHYRHFLEHFAKVSPEEFEAKRSAVDLAFLRQGVTFNVYGDSQGTERIFPFDLVPRIIPAKEWEHLEAGLVQRITALNLFLHDIYHEQNIIKDGTIPAHYVMSAKHFRREFMNVQVPRDIYIHICGTDIIRDDKGQYLVLEDNARCPSGVSYVLENRRALKRTFPEIFEAGGVRPVENYAQELLKVLQHTAPTGVAEPTVALLTPGPYNSAYFEHTYLARQMGIEIVEGRDLVVRDQHVFMRTTKGLKPVHVIYRRIDDDFLDPTVFRRDSALGVPGLVNAYRAGKVSLANSIGTGVADDKVMYYFVPRIIKYYLDQDPILPNVQTYLASEDADLKYMVENLDKLVVKAANEAGGYGMLMGPHATKAERDDFRKRILADPRNYIGQPMISLSRHPTFCGDEGFAGRHIDLRPFILYGEKTSIIPGGLTRVALRKGSLVVNSSQGGGSKETWVLYGNE</sequence>
<dbReference type="PIRSF" id="PIRSF005522">
    <property type="entry name" value="UCP005522"/>
    <property type="match status" value="1"/>
</dbReference>
<protein>
    <submittedName>
        <fullName evidence="2">Circularly permuted type 2 ATP-grasp protein</fullName>
    </submittedName>
</protein>
<dbReference type="Gene3D" id="3.30.1490.270">
    <property type="match status" value="1"/>
</dbReference>
<evidence type="ECO:0000259" key="1">
    <source>
        <dbReference type="Pfam" id="PF14403"/>
    </source>
</evidence>
<feature type="domain" description="Circularly permuted ATP-grasp type 2" evidence="1">
    <location>
        <begin position="96"/>
        <end position="472"/>
    </location>
</feature>
<evidence type="ECO:0000313" key="2">
    <source>
        <dbReference type="EMBL" id="RXK53885.1"/>
    </source>
</evidence>
<evidence type="ECO:0000313" key="3">
    <source>
        <dbReference type="Proteomes" id="UP000290218"/>
    </source>
</evidence>
<keyword evidence="3" id="KW-1185">Reference proteome</keyword>
<comment type="caution">
    <text evidence="2">The sequence shown here is derived from an EMBL/GenBank/DDBJ whole genome shotgun (WGS) entry which is preliminary data.</text>
</comment>
<organism evidence="2 3">
    <name type="scientific">Oleiharenicola lentus</name>
    <dbReference type="NCBI Taxonomy" id="2508720"/>
    <lineage>
        <taxon>Bacteria</taxon>
        <taxon>Pseudomonadati</taxon>
        <taxon>Verrucomicrobiota</taxon>
        <taxon>Opitutia</taxon>
        <taxon>Opitutales</taxon>
        <taxon>Opitutaceae</taxon>
        <taxon>Oleiharenicola</taxon>
    </lineage>
</organism>
<dbReference type="AlphaFoldDB" id="A0A4Q1C667"/>
<proteinExistence type="predicted"/>
<dbReference type="Gene3D" id="3.40.50.11290">
    <property type="match status" value="1"/>
</dbReference>
<reference evidence="2 3" key="1">
    <citation type="submission" date="2019-01" db="EMBL/GenBank/DDBJ databases">
        <title>Lacunisphaera sp. strain TWA-58.</title>
        <authorList>
            <person name="Chen W.-M."/>
        </authorList>
    </citation>
    <scope>NUCLEOTIDE SEQUENCE [LARGE SCALE GENOMIC DNA]</scope>
    <source>
        <strain evidence="2 3">TWA-58</strain>
    </source>
</reference>
<dbReference type="OrthoDB" id="9803842at2"/>